<evidence type="ECO:0000256" key="2">
    <source>
        <dbReference type="ARBA" id="ARBA00022692"/>
    </source>
</evidence>
<dbReference type="InterPro" id="IPR006029">
    <property type="entry name" value="Neurotrans-gated_channel_TM"/>
</dbReference>
<accession>A0A8B8DIY8</accession>
<feature type="transmembrane region" description="Helical" evidence="5">
    <location>
        <begin position="218"/>
        <end position="239"/>
    </location>
</feature>
<evidence type="ECO:0000313" key="9">
    <source>
        <dbReference type="Proteomes" id="UP000694844"/>
    </source>
</evidence>
<evidence type="ECO:0000259" key="7">
    <source>
        <dbReference type="Pfam" id="PF02931"/>
    </source>
</evidence>
<feature type="transmembrane region" description="Helical" evidence="5">
    <location>
        <begin position="282"/>
        <end position="306"/>
    </location>
</feature>
<dbReference type="CDD" id="cd19051">
    <property type="entry name" value="LGIC_TM_cation"/>
    <property type="match status" value="1"/>
</dbReference>
<dbReference type="Proteomes" id="UP000694844">
    <property type="component" value="Chromosome 3"/>
</dbReference>
<dbReference type="Pfam" id="PF02931">
    <property type="entry name" value="Neur_chan_LBD"/>
    <property type="match status" value="1"/>
</dbReference>
<dbReference type="Gene3D" id="2.70.170.10">
    <property type="entry name" value="Neurotransmitter-gated ion-channel ligand-binding domain"/>
    <property type="match status" value="1"/>
</dbReference>
<gene>
    <name evidence="10" type="primary">LOC111127297</name>
</gene>
<name>A0A8B8DIY8_CRAVI</name>
<feature type="transmembrane region" description="Helical" evidence="5">
    <location>
        <begin position="251"/>
        <end position="270"/>
    </location>
</feature>
<dbReference type="InterPro" id="IPR038050">
    <property type="entry name" value="Neuro_actylchol_rec"/>
</dbReference>
<evidence type="ECO:0000256" key="1">
    <source>
        <dbReference type="ARBA" id="ARBA00004141"/>
    </source>
</evidence>
<dbReference type="GO" id="GO:0004888">
    <property type="term" value="F:transmembrane signaling receptor activity"/>
    <property type="evidence" value="ECO:0007669"/>
    <property type="project" value="InterPro"/>
</dbReference>
<feature type="transmembrane region" description="Helical" evidence="5">
    <location>
        <begin position="351"/>
        <end position="371"/>
    </location>
</feature>
<comment type="subcellular location">
    <subcellularLocation>
        <location evidence="1">Membrane</location>
        <topology evidence="1">Multi-pass membrane protein</topology>
    </subcellularLocation>
</comment>
<dbReference type="GO" id="GO:0005230">
    <property type="term" value="F:extracellular ligand-gated monoatomic ion channel activity"/>
    <property type="evidence" value="ECO:0007669"/>
    <property type="project" value="InterPro"/>
</dbReference>
<dbReference type="KEGG" id="cvn:111127297"/>
<dbReference type="RefSeq" id="XP_022328107.1">
    <property type="nucleotide sequence ID" value="XM_022472399.1"/>
</dbReference>
<dbReference type="Pfam" id="PF02932">
    <property type="entry name" value="Neur_chan_memb"/>
    <property type="match status" value="1"/>
</dbReference>
<dbReference type="GO" id="GO:0016020">
    <property type="term" value="C:membrane"/>
    <property type="evidence" value="ECO:0007669"/>
    <property type="project" value="UniProtKB-SubCell"/>
</dbReference>
<dbReference type="InterPro" id="IPR006201">
    <property type="entry name" value="Neur_channel"/>
</dbReference>
<keyword evidence="9" id="KW-1185">Reference proteome</keyword>
<keyword evidence="3 5" id="KW-1133">Transmembrane helix</keyword>
<dbReference type="InterPro" id="IPR006202">
    <property type="entry name" value="Neur_chan_lig-bd"/>
</dbReference>
<dbReference type="PANTHER" id="PTHR18945">
    <property type="entry name" value="NEUROTRANSMITTER GATED ION CHANNEL"/>
    <property type="match status" value="1"/>
</dbReference>
<evidence type="ECO:0000256" key="4">
    <source>
        <dbReference type="ARBA" id="ARBA00023136"/>
    </source>
</evidence>
<feature type="domain" description="Neurotransmitter-gated ion-channel ligand-binding" evidence="7">
    <location>
        <begin position="22"/>
        <end position="180"/>
    </location>
</feature>
<dbReference type="SUPFAM" id="SSF63712">
    <property type="entry name" value="Nicotinic receptor ligand binding domain-like"/>
    <property type="match status" value="1"/>
</dbReference>
<evidence type="ECO:0000256" key="6">
    <source>
        <dbReference type="SAM" id="SignalP"/>
    </source>
</evidence>
<dbReference type="CDD" id="cd18989">
    <property type="entry name" value="LGIC_ECD_cation"/>
    <property type="match status" value="1"/>
</dbReference>
<evidence type="ECO:0000256" key="5">
    <source>
        <dbReference type="SAM" id="Phobius"/>
    </source>
</evidence>
<dbReference type="InterPro" id="IPR036734">
    <property type="entry name" value="Neur_chan_lig-bd_sf"/>
</dbReference>
<dbReference type="SUPFAM" id="SSF90112">
    <property type="entry name" value="Neurotransmitter-gated ion-channel transmembrane pore"/>
    <property type="match status" value="1"/>
</dbReference>
<protein>
    <submittedName>
        <fullName evidence="10">Acetylcholine receptor subunit beta-type unc-29-like</fullName>
    </submittedName>
</protein>
<reference evidence="10" key="1">
    <citation type="submission" date="2025-08" db="UniProtKB">
        <authorList>
            <consortium name="RefSeq"/>
        </authorList>
    </citation>
    <scope>IDENTIFICATION</scope>
    <source>
        <tissue evidence="10">Whole sample</tissue>
    </source>
</reference>
<organism evidence="9 10">
    <name type="scientific">Crassostrea virginica</name>
    <name type="common">Eastern oyster</name>
    <dbReference type="NCBI Taxonomy" id="6565"/>
    <lineage>
        <taxon>Eukaryota</taxon>
        <taxon>Metazoa</taxon>
        <taxon>Spiralia</taxon>
        <taxon>Lophotrochozoa</taxon>
        <taxon>Mollusca</taxon>
        <taxon>Bivalvia</taxon>
        <taxon>Autobranchia</taxon>
        <taxon>Pteriomorphia</taxon>
        <taxon>Ostreida</taxon>
        <taxon>Ostreoidea</taxon>
        <taxon>Ostreidae</taxon>
        <taxon>Crassostrea</taxon>
    </lineage>
</organism>
<feature type="signal peptide" evidence="6">
    <location>
        <begin position="1"/>
        <end position="17"/>
    </location>
</feature>
<proteinExistence type="predicted"/>
<evidence type="ECO:0000259" key="8">
    <source>
        <dbReference type="Pfam" id="PF02932"/>
    </source>
</evidence>
<evidence type="ECO:0000256" key="3">
    <source>
        <dbReference type="ARBA" id="ARBA00022989"/>
    </source>
</evidence>
<keyword evidence="4 5" id="KW-0472">Membrane</keyword>
<feature type="domain" description="Neurotransmitter-gated ion-channel transmembrane" evidence="8">
    <location>
        <begin position="225"/>
        <end position="312"/>
    </location>
</feature>
<dbReference type="AlphaFoldDB" id="A0A8B8DIY8"/>
<sequence length="379" mass="42495">MVGFWFLLFFGIRPIFSLMEADLKKSLLSPVVYDPSVRPRINASHVVHVQLDIQVIYILGLEDREGKFSQALNLILTWTDEFLRWNTSEYDDVETFVTEPASIWTPDVTVYGKMDTNQGVDLSLVRVRSDGKVTTKFVGILSTHCIMNAAHFPFDYQLCYFYVGSDVYVTSEVVMETNVMEIYESAKINPSWDLIFVRFVNSTPGVCGVEYCLYRKSLYLGVLYMVPTSMHAILILMTYVVPSEVGERISFGMSLFLSFMVFLLQLNGDLPEISTSIPALEIFFMLHMSSGVVALVVAATTAYVTLNTTQTVSLGSVRDVSTVTSLNKKPLRSLCRCRCLKSASLLNRTGFVVSFTLILAANFVMLNATIVSDGCRIKD</sequence>
<evidence type="ECO:0000313" key="10">
    <source>
        <dbReference type="RefSeq" id="XP_022328107.1"/>
    </source>
</evidence>
<keyword evidence="6" id="KW-0732">Signal</keyword>
<dbReference type="GeneID" id="111127297"/>
<keyword evidence="2 5" id="KW-0812">Transmembrane</keyword>
<dbReference type="Gene3D" id="1.20.58.390">
    <property type="entry name" value="Neurotransmitter-gated ion-channel transmembrane domain"/>
    <property type="match status" value="1"/>
</dbReference>
<feature type="chain" id="PRO_5034004927" evidence="6">
    <location>
        <begin position="18"/>
        <end position="379"/>
    </location>
</feature>
<dbReference type="OrthoDB" id="6142234at2759"/>
<dbReference type="InterPro" id="IPR036719">
    <property type="entry name" value="Neuro-gated_channel_TM_sf"/>
</dbReference>